<protein>
    <submittedName>
        <fullName evidence="1">Uncharacterized protein</fullName>
    </submittedName>
</protein>
<comment type="caution">
    <text evidence="1">The sequence shown here is derived from an EMBL/GenBank/DDBJ whole genome shotgun (WGS) entry which is preliminary data.</text>
</comment>
<keyword evidence="2" id="KW-1185">Reference proteome</keyword>
<dbReference type="EMBL" id="JBIEKR010000006">
    <property type="protein sequence ID" value="MFG6273248.1"/>
    <property type="molecule type" value="Genomic_DNA"/>
</dbReference>
<organism evidence="1 2">
    <name type="scientific">Megasphaera hexanoica</name>
    <dbReference type="NCBI Taxonomy" id="1675036"/>
    <lineage>
        <taxon>Bacteria</taxon>
        <taxon>Bacillati</taxon>
        <taxon>Bacillota</taxon>
        <taxon>Negativicutes</taxon>
        <taxon>Veillonellales</taxon>
        <taxon>Veillonellaceae</taxon>
        <taxon>Megasphaera</taxon>
    </lineage>
</organism>
<evidence type="ECO:0000313" key="1">
    <source>
        <dbReference type="EMBL" id="MFG6273248.1"/>
    </source>
</evidence>
<gene>
    <name evidence="1" type="ORF">ACGTZG_08610</name>
</gene>
<accession>A0ABW7DPJ5</accession>
<proteinExistence type="predicted"/>
<name>A0ABW7DPJ5_9FIRM</name>
<dbReference type="Proteomes" id="UP001605989">
    <property type="component" value="Unassembled WGS sequence"/>
</dbReference>
<sequence>MSKWTEVRDGLVDALNVDEVTEAAKNQIVSSMTTEGMDAIEAVADKFVAQIQEQASLETGWNAIRDKFVLPLLINGGIWLVKLVLSKSTTSDNK</sequence>
<evidence type="ECO:0000313" key="2">
    <source>
        <dbReference type="Proteomes" id="UP001605989"/>
    </source>
</evidence>
<reference evidence="1 2" key="1">
    <citation type="submission" date="2024-10" db="EMBL/GenBank/DDBJ databases">
        <authorList>
            <person name="Sang B.-I."/>
            <person name="Prabhaharan D."/>
        </authorList>
    </citation>
    <scope>NUCLEOTIDE SEQUENCE [LARGE SCALE GENOMIC DNA]</scope>
    <source>
        <strain evidence="1 2">MH</strain>
    </source>
</reference>
<dbReference type="RefSeq" id="WP_113856222.1">
    <property type="nucleotide sequence ID" value="NZ_CP011940.1"/>
</dbReference>